<dbReference type="AlphaFoldDB" id="F3KZS3"/>
<dbReference type="PROSITE" id="PS50110">
    <property type="entry name" value="RESPONSE_REGULATORY"/>
    <property type="match status" value="1"/>
</dbReference>
<dbReference type="Pfam" id="PF00072">
    <property type="entry name" value="Response_reg"/>
    <property type="match status" value="1"/>
</dbReference>
<dbReference type="Gene3D" id="3.40.50.2300">
    <property type="match status" value="1"/>
</dbReference>
<dbReference type="SMART" id="SM00421">
    <property type="entry name" value="HTH_LUXR"/>
    <property type="match status" value="1"/>
</dbReference>
<dbReference type="InterPro" id="IPR016032">
    <property type="entry name" value="Sig_transdc_resp-reg_C-effctor"/>
</dbReference>
<proteinExistence type="predicted"/>
<evidence type="ECO:0000256" key="1">
    <source>
        <dbReference type="ARBA" id="ARBA00022553"/>
    </source>
</evidence>
<evidence type="ECO:0000256" key="2">
    <source>
        <dbReference type="ARBA" id="ARBA00023125"/>
    </source>
</evidence>
<keyword evidence="1" id="KW-0597">Phosphoprotein</keyword>
<dbReference type="EMBL" id="AEIG01000014">
    <property type="protein sequence ID" value="EGG30502.1"/>
    <property type="molecule type" value="Genomic_DNA"/>
</dbReference>
<evidence type="ECO:0000313" key="3">
    <source>
        <dbReference type="EMBL" id="EGG30502.1"/>
    </source>
</evidence>
<dbReference type="GO" id="GO:0000160">
    <property type="term" value="P:phosphorelay signal transduction system"/>
    <property type="evidence" value="ECO:0007669"/>
    <property type="project" value="InterPro"/>
</dbReference>
<protein>
    <submittedName>
        <fullName evidence="3">Transcriptional regulator, LuxR family</fullName>
    </submittedName>
</protein>
<sequence length="220" mass="23523">MTIKTILIADDHPLFSGAIGGILKDLLPDHQILSAPDVDSLQKVAERETELSLLLLDLNMPGAVGFSALSWFVGNFPATPVIMISANGHSTTVRKALDFGAAAFIEKSADKATIEQCVLAVLHGETGLHPNLTISSRPTQLETIDTAAAIASLTPQQLKVASMLVEGLLNKQIAYELNVKEATIKAHMTEIMRKLGVFSRTQAVLALSQLAAEQPQEHAP</sequence>
<dbReference type="CDD" id="cd17535">
    <property type="entry name" value="REC_NarL-like"/>
    <property type="match status" value="1"/>
</dbReference>
<dbReference type="SUPFAM" id="SSF46894">
    <property type="entry name" value="C-terminal effector domain of the bipartite response regulators"/>
    <property type="match status" value="1"/>
</dbReference>
<gene>
    <name evidence="3" type="ORF">IMCC3088_480</name>
</gene>
<keyword evidence="4" id="KW-1185">Reference proteome</keyword>
<evidence type="ECO:0000313" key="4">
    <source>
        <dbReference type="Proteomes" id="UP000005615"/>
    </source>
</evidence>
<dbReference type="InterPro" id="IPR001789">
    <property type="entry name" value="Sig_transdc_resp-reg_receiver"/>
</dbReference>
<dbReference type="PROSITE" id="PS50043">
    <property type="entry name" value="HTH_LUXR_2"/>
    <property type="match status" value="1"/>
</dbReference>
<dbReference type="RefSeq" id="WP_009574914.1">
    <property type="nucleotide sequence ID" value="NZ_AEIG01000014.1"/>
</dbReference>
<dbReference type="InterPro" id="IPR051015">
    <property type="entry name" value="EvgA-like"/>
</dbReference>
<dbReference type="Gene3D" id="1.10.10.10">
    <property type="entry name" value="Winged helix-like DNA-binding domain superfamily/Winged helix DNA-binding domain"/>
    <property type="match status" value="1"/>
</dbReference>
<dbReference type="InterPro" id="IPR036388">
    <property type="entry name" value="WH-like_DNA-bd_sf"/>
</dbReference>
<dbReference type="OrthoDB" id="9814495at2"/>
<dbReference type="PANTHER" id="PTHR45566:SF1">
    <property type="entry name" value="HTH-TYPE TRANSCRIPTIONAL REGULATOR YHJB-RELATED"/>
    <property type="match status" value="1"/>
</dbReference>
<reference evidence="3 4" key="1">
    <citation type="journal article" date="2011" name="J. Bacteriol.">
        <title>Genome sequence of strain IMCC3088, a proteorhodopsin-containing marine bacterium belonging to the OM60/NOR5 clade.</title>
        <authorList>
            <person name="Jang Y."/>
            <person name="Oh H.M."/>
            <person name="Kang I."/>
            <person name="Lee K."/>
            <person name="Yang S.J."/>
            <person name="Cho J.C."/>
        </authorList>
    </citation>
    <scope>NUCLEOTIDE SEQUENCE [LARGE SCALE GENOMIC DNA]</scope>
    <source>
        <strain evidence="3 4">IMCC3088</strain>
    </source>
</reference>
<organism evidence="3 4">
    <name type="scientific">Aequoribacter fuscus</name>
    <dbReference type="NCBI Taxonomy" id="2518989"/>
    <lineage>
        <taxon>Bacteria</taxon>
        <taxon>Pseudomonadati</taxon>
        <taxon>Pseudomonadota</taxon>
        <taxon>Gammaproteobacteria</taxon>
        <taxon>Cellvibrionales</taxon>
        <taxon>Halieaceae</taxon>
        <taxon>Aequoribacter</taxon>
    </lineage>
</organism>
<dbReference type="CDD" id="cd06170">
    <property type="entry name" value="LuxR_C_like"/>
    <property type="match status" value="1"/>
</dbReference>
<dbReference type="SMART" id="SM00448">
    <property type="entry name" value="REC"/>
    <property type="match status" value="1"/>
</dbReference>
<name>F3KZS3_9GAMM</name>
<dbReference type="InterPro" id="IPR000792">
    <property type="entry name" value="Tscrpt_reg_LuxR_C"/>
</dbReference>
<comment type="caution">
    <text evidence="3">The sequence shown here is derived from an EMBL/GenBank/DDBJ whole genome shotgun (WGS) entry which is preliminary data.</text>
</comment>
<dbReference type="GO" id="GO:0003677">
    <property type="term" value="F:DNA binding"/>
    <property type="evidence" value="ECO:0007669"/>
    <property type="project" value="InterPro"/>
</dbReference>
<keyword evidence="2" id="KW-0238">DNA-binding</keyword>
<dbReference type="PANTHER" id="PTHR45566">
    <property type="entry name" value="HTH-TYPE TRANSCRIPTIONAL REGULATOR YHJB-RELATED"/>
    <property type="match status" value="1"/>
</dbReference>
<dbReference type="eggNOG" id="COG2197">
    <property type="taxonomic scope" value="Bacteria"/>
</dbReference>
<dbReference type="InterPro" id="IPR058245">
    <property type="entry name" value="NreC/VraR/RcsB-like_REC"/>
</dbReference>
<dbReference type="Pfam" id="PF00196">
    <property type="entry name" value="GerE"/>
    <property type="match status" value="1"/>
</dbReference>
<dbReference type="SUPFAM" id="SSF52172">
    <property type="entry name" value="CheY-like"/>
    <property type="match status" value="1"/>
</dbReference>
<dbReference type="Proteomes" id="UP000005615">
    <property type="component" value="Unassembled WGS sequence"/>
</dbReference>
<dbReference type="GO" id="GO:0006355">
    <property type="term" value="P:regulation of DNA-templated transcription"/>
    <property type="evidence" value="ECO:0007669"/>
    <property type="project" value="InterPro"/>
</dbReference>
<dbReference type="InterPro" id="IPR011006">
    <property type="entry name" value="CheY-like_superfamily"/>
</dbReference>
<dbReference type="STRING" id="2518989.IMCC3088_480"/>
<dbReference type="PRINTS" id="PR00038">
    <property type="entry name" value="HTHLUXR"/>
</dbReference>
<accession>F3KZS3</accession>